<evidence type="ECO:0000259" key="13">
    <source>
        <dbReference type="PROSITE" id="PS50123"/>
    </source>
</evidence>
<dbReference type="NCBIfam" id="TIGR00229">
    <property type="entry name" value="sensory_box"/>
    <property type="match status" value="1"/>
</dbReference>
<dbReference type="InterPro" id="IPR000673">
    <property type="entry name" value="Sig_transdc_resp-reg_Me-estase"/>
</dbReference>
<dbReference type="eggNOG" id="COG5002">
    <property type="taxonomic scope" value="Bacteria"/>
</dbReference>
<dbReference type="CDD" id="cd00075">
    <property type="entry name" value="HATPase"/>
    <property type="match status" value="1"/>
</dbReference>
<dbReference type="PROSITE" id="PS50122">
    <property type="entry name" value="CHEB"/>
    <property type="match status" value="1"/>
</dbReference>
<sequence length="1419" mass="156235">MTSEPASASPTSESDGREIDTVPLNADGLPLVRAIVDRDGVSDFPIVGMAASAGGLEAFTELLSHLPDDTGMAFVLIQHLAPDHHSLLSEILARVTPMPVCEAQHGMVVQPNQVYIIPPNTKMILWEGKLQLSPREKIFGKYMPGDAFFTSLAAARGHKAIAVVLSGGDGDGSLGLTAIKAAGGVTFAQCEGTAKFDSMPNTAVATGNVDFIFPPTRIAQELVTLSRNSVWTSSPPLIASTAIAPSYALATIFGLLRSTTGVDFSHYKSKTLDRRIQRRMLLCKLVQLEDYAAYLQIHPAEVKALYEEILIHVTSFFRDPEAFELLKTQVFPTIAQQKSAELPIRIWVAGCSTGEEVYSIAICLLEFLAERAIQPPIQIFATDISELSIDKARAGTYTEAQMVDVSPERRRRFFYPVEGGYHISKAVRELCVFARQDLSSDPPFSNVDLISCRNVLIYLGDSLQKRIMPIFHYSLNSTGFLLLGTSESTGKHPDLFATIDKKYRIYAKNPTATQATFSFTPSTYPTVKAIAAGRPKVNEQIGNLPSLPAAALRFDLQEKVDRLIAERYTPIGVVIDDEMQVLQLRGEIDRYLKLGAGAANLNLFNLVRSSLLVELRAAIDRSQRSNLPVTKTGLRLKKNDNSSSFNLQVIPFKISTDDRRFLILFEDVLITEVNNLQSNDLPISQGDLERENLRLRQELAATIQERNATQEYLRAVIQEQEYSNQDLKVANEEILSSNEELQSTNEELETAKEEIQATNEELNTTNDELRRRNLELDLVNNDLTNLLASINIPILMLTNDLLIRRFTPMAQQLFNFIPTDTGRPLSNIRTNLHLDDLEPLILEVLATLSVKELEVQTHSGYWYLLRIRPYRTTENKIDGVVMVLLDIDALKRSATTVEVARNYAEAIVETVRVPLLVLEADLRVNTANRSFCETFAVSQTETAQVTIFELGNGQWNIPGLRSILEEIITHNTVLENLEVEHLFEHIGRKIMLLNALKIIAAGDTPRILLSIEDITARKQLESERSQLLAQEQTARQEAETANRAKDDFLSNLSHELRNPLTAIIGWAQLLQTNELAEATVTRGLATIYRSAKVQSQLIEDMLDLSRIANGKLHLNLRRLDLVALINGAIESVQLAADAKSIQLVANLTPIAISGDVDRLGQVLWNLLTNAIKFTPNGGRVEIALATFQNQAQIRVSDTGQGMGTDLLLHVFDRFHQGDSSRSKSTQGLGLGLSIVQQIVELHSGTVRAESAGEGQGTTLVIQLPLADAPSDLALMTEPILTPAVYSLTGLNILAVDDEVDILDLMKFILENVGAEVTIVTSAQAAIAMLLASPGKYDALLSDIGMPEEDGYALIRQVRALAARSGGQIPAAAITAYVSNRDRQLALDAGFQVHLAKPIDPAQLIQMVANLTGRSNVDLN</sequence>
<dbReference type="CDD" id="cd16434">
    <property type="entry name" value="CheB-CheR_fusion"/>
    <property type="match status" value="1"/>
</dbReference>
<feature type="domain" description="Response regulatory" evidence="11">
    <location>
        <begin position="1291"/>
        <end position="1411"/>
    </location>
</feature>
<dbReference type="Gene3D" id="3.30.565.10">
    <property type="entry name" value="Histidine kinase-like ATPase, C-terminal domain"/>
    <property type="match status" value="1"/>
</dbReference>
<proteinExistence type="predicted"/>
<keyword evidence="5" id="KW-0418">Kinase</keyword>
<feature type="domain" description="CheR-type methyltransferase" evidence="13">
    <location>
        <begin position="255"/>
        <end position="509"/>
    </location>
</feature>
<feature type="domain" description="CheB-type methylesterase" evidence="12">
    <location>
        <begin position="40"/>
        <end position="229"/>
    </location>
</feature>
<dbReference type="Gene3D" id="3.40.50.2300">
    <property type="match status" value="1"/>
</dbReference>
<dbReference type="InterPro" id="IPR036890">
    <property type="entry name" value="HATPase_C_sf"/>
</dbReference>
<dbReference type="eggNOG" id="COG1352">
    <property type="taxonomic scope" value="Bacteria"/>
</dbReference>
<reference evidence="14 15" key="1">
    <citation type="submission" date="2012-05" db="EMBL/GenBank/DDBJ databases">
        <title>Finished chromosome of genome of Chamaesiphon sp. PCC 6605.</title>
        <authorList>
            <consortium name="US DOE Joint Genome Institute"/>
            <person name="Gugger M."/>
            <person name="Coursin T."/>
            <person name="Rippka R."/>
            <person name="Tandeau De Marsac N."/>
            <person name="Huntemann M."/>
            <person name="Wei C.-L."/>
            <person name="Han J."/>
            <person name="Detter J.C."/>
            <person name="Han C."/>
            <person name="Tapia R."/>
            <person name="Chen A."/>
            <person name="Kyrpides N."/>
            <person name="Mavromatis K."/>
            <person name="Markowitz V."/>
            <person name="Szeto E."/>
            <person name="Ivanova N."/>
            <person name="Pagani I."/>
            <person name="Pati A."/>
            <person name="Goodwin L."/>
            <person name="Nordberg H.P."/>
            <person name="Cantor M.N."/>
            <person name="Hua S.X."/>
            <person name="Woyke T."/>
            <person name="Kerfeld C.A."/>
        </authorList>
    </citation>
    <scope>NUCLEOTIDE SEQUENCE [LARGE SCALE GENOMIC DNA]</scope>
    <source>
        <strain evidence="15">ATCC 27169 / PCC 6605</strain>
    </source>
</reference>
<dbReference type="InterPro" id="IPR003661">
    <property type="entry name" value="HisK_dim/P_dom"/>
</dbReference>
<evidence type="ECO:0000256" key="8">
    <source>
        <dbReference type="SAM" id="Coils"/>
    </source>
</evidence>
<keyword evidence="15" id="KW-1185">Reference proteome</keyword>
<dbReference type="InterPro" id="IPR003594">
    <property type="entry name" value="HATPase_dom"/>
</dbReference>
<evidence type="ECO:0000259" key="12">
    <source>
        <dbReference type="PROSITE" id="PS50122"/>
    </source>
</evidence>
<dbReference type="InterPro" id="IPR000014">
    <property type="entry name" value="PAS"/>
</dbReference>
<dbReference type="SMART" id="SM00091">
    <property type="entry name" value="PAS"/>
    <property type="match status" value="2"/>
</dbReference>
<keyword evidence="6" id="KW-0378">Hydrolase</keyword>
<dbReference type="Pfam" id="PF02518">
    <property type="entry name" value="HATPase_c"/>
    <property type="match status" value="1"/>
</dbReference>
<dbReference type="SUPFAM" id="SSF55785">
    <property type="entry name" value="PYP-like sensor domain (PAS domain)"/>
    <property type="match status" value="2"/>
</dbReference>
<dbReference type="Pfam" id="PF00512">
    <property type="entry name" value="HisKA"/>
    <property type="match status" value="1"/>
</dbReference>
<dbReference type="eggNOG" id="COG0784">
    <property type="taxonomic scope" value="Bacteria"/>
</dbReference>
<dbReference type="Proteomes" id="UP000010366">
    <property type="component" value="Chromosome"/>
</dbReference>
<dbReference type="InterPro" id="IPR022642">
    <property type="entry name" value="CheR_C"/>
</dbReference>
<dbReference type="Gene3D" id="1.10.287.130">
    <property type="match status" value="1"/>
</dbReference>
<dbReference type="Pfam" id="PF01339">
    <property type="entry name" value="CheB_methylest"/>
    <property type="match status" value="1"/>
</dbReference>
<dbReference type="Gene3D" id="3.40.50.150">
    <property type="entry name" value="Vaccinia Virus protein VP39"/>
    <property type="match status" value="1"/>
</dbReference>
<gene>
    <name evidence="14" type="ORF">Cha6605_4414</name>
</gene>
<dbReference type="eggNOG" id="COG2201">
    <property type="taxonomic scope" value="Bacteria"/>
</dbReference>
<organism evidence="14 15">
    <name type="scientific">Chamaesiphon minutus (strain ATCC 27169 / PCC 6605)</name>
    <dbReference type="NCBI Taxonomy" id="1173020"/>
    <lineage>
        <taxon>Bacteria</taxon>
        <taxon>Bacillati</taxon>
        <taxon>Cyanobacteriota</taxon>
        <taxon>Cyanophyceae</taxon>
        <taxon>Gomontiellales</taxon>
        <taxon>Chamaesiphonaceae</taxon>
        <taxon>Chamaesiphon</taxon>
    </lineage>
</organism>
<dbReference type="SMART" id="SM00388">
    <property type="entry name" value="HisKA"/>
    <property type="match status" value="1"/>
</dbReference>
<accession>K9UJT8</accession>
<protein>
    <recommendedName>
        <fullName evidence="2">histidine kinase</fullName>
        <ecNumber evidence="2">2.7.13.3</ecNumber>
    </recommendedName>
</protein>
<dbReference type="PROSITE" id="PS50109">
    <property type="entry name" value="HIS_KIN"/>
    <property type="match status" value="1"/>
</dbReference>
<evidence type="ECO:0000256" key="5">
    <source>
        <dbReference type="ARBA" id="ARBA00022777"/>
    </source>
</evidence>
<evidence type="ECO:0000256" key="2">
    <source>
        <dbReference type="ARBA" id="ARBA00012438"/>
    </source>
</evidence>
<dbReference type="InterPro" id="IPR036097">
    <property type="entry name" value="HisK_dim/P_sf"/>
</dbReference>
<dbReference type="InterPro" id="IPR035909">
    <property type="entry name" value="CheB_C"/>
</dbReference>
<dbReference type="GO" id="GO:0006935">
    <property type="term" value="P:chemotaxis"/>
    <property type="evidence" value="ECO:0007669"/>
    <property type="project" value="UniProtKB-UniRule"/>
</dbReference>
<evidence type="ECO:0000256" key="9">
    <source>
        <dbReference type="SAM" id="MobiDB-lite"/>
    </source>
</evidence>
<dbReference type="SMART" id="SM00387">
    <property type="entry name" value="HATPase_c"/>
    <property type="match status" value="1"/>
</dbReference>
<evidence type="ECO:0000313" key="14">
    <source>
        <dbReference type="EMBL" id="AFY95347.1"/>
    </source>
</evidence>
<dbReference type="Pfam" id="PF00072">
    <property type="entry name" value="Response_reg"/>
    <property type="match status" value="1"/>
</dbReference>
<dbReference type="PANTHER" id="PTHR24422">
    <property type="entry name" value="CHEMOTAXIS PROTEIN METHYLTRANSFERASE"/>
    <property type="match status" value="1"/>
</dbReference>
<dbReference type="SUPFAM" id="SSF53335">
    <property type="entry name" value="S-adenosyl-L-methionine-dependent methyltransferases"/>
    <property type="match status" value="1"/>
</dbReference>
<dbReference type="InterPro" id="IPR035965">
    <property type="entry name" value="PAS-like_dom_sf"/>
</dbReference>
<comment type="catalytic activity">
    <reaction evidence="1">
        <text>ATP + protein L-histidine = ADP + protein N-phospho-L-histidine.</text>
        <dbReference type="EC" id="2.7.13.3"/>
    </reaction>
</comment>
<dbReference type="Gene3D" id="3.40.50.180">
    <property type="entry name" value="Methylesterase CheB, C-terminal domain"/>
    <property type="match status" value="1"/>
</dbReference>
<feature type="modified residue" description="4-aspartylphosphate" evidence="7">
    <location>
        <position position="1342"/>
    </location>
</feature>
<dbReference type="Gene3D" id="3.30.450.20">
    <property type="entry name" value="PAS domain"/>
    <property type="match status" value="2"/>
</dbReference>
<dbReference type="PRINTS" id="PR00996">
    <property type="entry name" value="CHERMTFRASE"/>
</dbReference>
<keyword evidence="6" id="KW-0145">Chemotaxis</keyword>
<dbReference type="EMBL" id="CP003600">
    <property type="protein sequence ID" value="AFY95347.1"/>
    <property type="molecule type" value="Genomic_DNA"/>
</dbReference>
<dbReference type="SMART" id="SM00448">
    <property type="entry name" value="REC"/>
    <property type="match status" value="1"/>
</dbReference>
<dbReference type="Pfam" id="PF01739">
    <property type="entry name" value="CheR"/>
    <property type="match status" value="1"/>
</dbReference>
<name>K9UJT8_CHAP6</name>
<feature type="domain" description="Histidine kinase" evidence="10">
    <location>
        <begin position="1051"/>
        <end position="1267"/>
    </location>
</feature>
<dbReference type="Pfam" id="PF03705">
    <property type="entry name" value="CheR_N"/>
    <property type="match status" value="1"/>
</dbReference>
<dbReference type="GO" id="GO:0008984">
    <property type="term" value="F:protein-glutamate methylesterase activity"/>
    <property type="evidence" value="ECO:0007669"/>
    <property type="project" value="InterPro"/>
</dbReference>
<dbReference type="HOGENOM" id="CLU_000892_2_2_3"/>
<dbReference type="SUPFAM" id="SSF55874">
    <property type="entry name" value="ATPase domain of HSP90 chaperone/DNA topoisomerase II/histidine kinase"/>
    <property type="match status" value="1"/>
</dbReference>
<dbReference type="STRING" id="1173020.Cha6605_4414"/>
<dbReference type="InterPro" id="IPR005467">
    <property type="entry name" value="His_kinase_dom"/>
</dbReference>
<dbReference type="InterPro" id="IPR001789">
    <property type="entry name" value="Sig_transdc_resp-reg_receiver"/>
</dbReference>
<dbReference type="SUPFAM" id="SSF52172">
    <property type="entry name" value="CheY-like"/>
    <property type="match status" value="1"/>
</dbReference>
<keyword evidence="3 7" id="KW-0597">Phosphoprotein</keyword>
<evidence type="ECO:0000259" key="10">
    <source>
        <dbReference type="PROSITE" id="PS50109"/>
    </source>
</evidence>
<evidence type="ECO:0000313" key="15">
    <source>
        <dbReference type="Proteomes" id="UP000010366"/>
    </source>
</evidence>
<dbReference type="KEGG" id="cmp:Cha6605_4414"/>
<feature type="compositionally biased region" description="Low complexity" evidence="9">
    <location>
        <begin position="1"/>
        <end position="13"/>
    </location>
</feature>
<dbReference type="GO" id="GO:0008757">
    <property type="term" value="F:S-adenosylmethionine-dependent methyltransferase activity"/>
    <property type="evidence" value="ECO:0007669"/>
    <property type="project" value="InterPro"/>
</dbReference>
<evidence type="ECO:0000256" key="1">
    <source>
        <dbReference type="ARBA" id="ARBA00000085"/>
    </source>
</evidence>
<dbReference type="GO" id="GO:0005737">
    <property type="term" value="C:cytoplasm"/>
    <property type="evidence" value="ECO:0007669"/>
    <property type="project" value="InterPro"/>
</dbReference>
<feature type="active site" evidence="6">
    <location>
        <position position="171"/>
    </location>
</feature>
<dbReference type="CDD" id="cd17580">
    <property type="entry name" value="REC_2_DhkD-like"/>
    <property type="match status" value="1"/>
</dbReference>
<dbReference type="FunFam" id="3.30.565.10:FF:000006">
    <property type="entry name" value="Sensor histidine kinase WalK"/>
    <property type="match status" value="1"/>
</dbReference>
<evidence type="ECO:0000256" key="7">
    <source>
        <dbReference type="PROSITE-ProRule" id="PRU00169"/>
    </source>
</evidence>
<dbReference type="PROSITE" id="PS50110">
    <property type="entry name" value="RESPONSE_REGULATORY"/>
    <property type="match status" value="1"/>
</dbReference>
<dbReference type="CDD" id="cd00082">
    <property type="entry name" value="HisKA"/>
    <property type="match status" value="1"/>
</dbReference>
<feature type="active site" evidence="6">
    <location>
        <position position="79"/>
    </location>
</feature>
<dbReference type="SMART" id="SM00138">
    <property type="entry name" value="MeTrc"/>
    <property type="match status" value="1"/>
</dbReference>
<dbReference type="Pfam" id="PF13596">
    <property type="entry name" value="PAS_10"/>
    <property type="match status" value="1"/>
</dbReference>
<evidence type="ECO:0000256" key="3">
    <source>
        <dbReference type="ARBA" id="ARBA00022553"/>
    </source>
</evidence>
<dbReference type="RefSeq" id="WP_015161451.1">
    <property type="nucleotide sequence ID" value="NC_019697.1"/>
</dbReference>
<evidence type="ECO:0000256" key="6">
    <source>
        <dbReference type="PROSITE-ProRule" id="PRU00050"/>
    </source>
</evidence>
<dbReference type="InterPro" id="IPR000780">
    <property type="entry name" value="CheR_MeTrfase"/>
</dbReference>
<dbReference type="InterPro" id="IPR050903">
    <property type="entry name" value="Bact_Chemotaxis_MeTrfase"/>
</dbReference>
<dbReference type="PROSITE" id="PS50123">
    <property type="entry name" value="CHER"/>
    <property type="match status" value="1"/>
</dbReference>
<dbReference type="EC" id="2.7.13.3" evidence="2"/>
<dbReference type="InterPro" id="IPR011006">
    <property type="entry name" value="CheY-like_superfamily"/>
</dbReference>
<dbReference type="PANTHER" id="PTHR24422:SF27">
    <property type="entry name" value="PROTEIN-GLUTAMATE O-METHYLTRANSFERASE"/>
    <property type="match status" value="1"/>
</dbReference>
<evidence type="ECO:0000259" key="11">
    <source>
        <dbReference type="PROSITE" id="PS50110"/>
    </source>
</evidence>
<keyword evidence="8" id="KW-0175">Coiled coil</keyword>
<dbReference type="OrthoDB" id="9799157at2"/>
<dbReference type="SUPFAM" id="SSF47384">
    <property type="entry name" value="Homodimeric domain of signal transducing histidine kinase"/>
    <property type="match status" value="1"/>
</dbReference>
<evidence type="ECO:0000256" key="4">
    <source>
        <dbReference type="ARBA" id="ARBA00022679"/>
    </source>
</evidence>
<feature type="active site" evidence="6">
    <location>
        <position position="52"/>
    </location>
</feature>
<dbReference type="GO" id="GO:0000156">
    <property type="term" value="F:phosphorelay response regulator activity"/>
    <property type="evidence" value="ECO:0007669"/>
    <property type="project" value="InterPro"/>
</dbReference>
<dbReference type="SUPFAM" id="SSF52738">
    <property type="entry name" value="Methylesterase CheB, C-terminal domain"/>
    <property type="match status" value="1"/>
</dbReference>
<feature type="coiled-coil region" evidence="8">
    <location>
        <begin position="685"/>
        <end position="779"/>
    </location>
</feature>
<feature type="region of interest" description="Disordered" evidence="9">
    <location>
        <begin position="1"/>
        <end position="21"/>
    </location>
</feature>
<dbReference type="InterPro" id="IPR022641">
    <property type="entry name" value="CheR_N"/>
</dbReference>
<dbReference type="SUPFAM" id="SSF47757">
    <property type="entry name" value="Chemotaxis receptor methyltransferase CheR, N-terminal domain"/>
    <property type="match status" value="1"/>
</dbReference>
<keyword evidence="4" id="KW-0808">Transferase</keyword>
<dbReference type="GO" id="GO:0000155">
    <property type="term" value="F:phosphorelay sensor kinase activity"/>
    <property type="evidence" value="ECO:0007669"/>
    <property type="project" value="InterPro"/>
</dbReference>
<dbReference type="InterPro" id="IPR029063">
    <property type="entry name" value="SAM-dependent_MTases_sf"/>
</dbReference>
<dbReference type="PATRIC" id="fig|1173020.3.peg.5049"/>